<keyword evidence="3" id="KW-1185">Reference proteome</keyword>
<evidence type="ECO:0000313" key="3">
    <source>
        <dbReference type="Proteomes" id="UP000006069"/>
    </source>
</evidence>
<proteinExistence type="predicted"/>
<feature type="compositionally biased region" description="Pro residues" evidence="1">
    <location>
        <begin position="1"/>
        <end position="11"/>
    </location>
</feature>
<gene>
    <name evidence="2" type="ORF">HMPREF9451_00557</name>
</gene>
<dbReference type="HOGENOM" id="CLU_1151194_0_0_11"/>
<dbReference type="AlphaFoldDB" id="K0YLU3"/>
<dbReference type="Proteomes" id="UP000006069">
    <property type="component" value="Unassembled WGS sequence"/>
</dbReference>
<reference evidence="2 3" key="1">
    <citation type="submission" date="2012-08" db="EMBL/GenBank/DDBJ databases">
        <title>The Genome Sequence of Slackia piriformis YIT 12062.</title>
        <authorList>
            <consortium name="The Broad Institute Genome Sequencing Platform"/>
            <person name="Earl A."/>
            <person name="Ward D."/>
            <person name="Feldgarden M."/>
            <person name="Gevers D."/>
            <person name="Morotomi M."/>
            <person name="Walker B."/>
            <person name="Young S.K."/>
            <person name="Zeng Q."/>
            <person name="Gargeya S."/>
            <person name="Fitzgerald M."/>
            <person name="Haas B."/>
            <person name="Abouelleil A."/>
            <person name="Alvarado L."/>
            <person name="Arachchi H.M."/>
            <person name="Berlin A.M."/>
            <person name="Chapman S.B."/>
            <person name="Goldberg J."/>
            <person name="Griggs A."/>
            <person name="Gujja S."/>
            <person name="Hansen M."/>
            <person name="Howarth C."/>
            <person name="Imamovic A."/>
            <person name="Larimer J."/>
            <person name="McCowen C."/>
            <person name="Montmayeur A."/>
            <person name="Murphy C."/>
            <person name="Neiman D."/>
            <person name="Pearson M."/>
            <person name="Priest M."/>
            <person name="Roberts A."/>
            <person name="Saif S."/>
            <person name="Shea T."/>
            <person name="Sisk P."/>
            <person name="Sykes S."/>
            <person name="Wortman J."/>
            <person name="Nusbaum C."/>
            <person name="Birren B."/>
        </authorList>
    </citation>
    <scope>NUCLEOTIDE SEQUENCE [LARGE SCALE GENOMIC DNA]</scope>
    <source>
        <strain evidence="2 3">YIT 12062</strain>
    </source>
</reference>
<protein>
    <submittedName>
        <fullName evidence="2">Uncharacterized protein</fullName>
    </submittedName>
</protein>
<sequence length="241" mass="27340">MRCKAAPPPTPTKHTASPPTYGAAQRFAFESRSPKRLGVAPSDPKAIRCRTSRPQSSPTSHPRTPKQSDVRQSMLFRAFAQRKCTKRRNSMDATGLLSRRKQPQVSDLVFCKLIRVWESNVRDESILFRQKVRFGCTNDRFSMDDGHAAALQSRCSRSAATPPQPRSRRPSHDAPLNRGTTARPRRVVKNSRTNRLKRLTGLNRPGIKLPEGNFHTKHLHLLRKSPSTRETYHPDTTVSRM</sequence>
<feature type="compositionally biased region" description="Basic residues" evidence="1">
    <location>
        <begin position="183"/>
        <end position="195"/>
    </location>
</feature>
<name>K0YLU3_9ACTN</name>
<accession>K0YLU3</accession>
<feature type="compositionally biased region" description="Polar residues" evidence="1">
    <location>
        <begin position="52"/>
        <end position="71"/>
    </location>
</feature>
<feature type="region of interest" description="Disordered" evidence="1">
    <location>
        <begin position="152"/>
        <end position="195"/>
    </location>
</feature>
<organism evidence="2 3">
    <name type="scientific">Slackia piriformis YIT 12062</name>
    <dbReference type="NCBI Taxonomy" id="742818"/>
    <lineage>
        <taxon>Bacteria</taxon>
        <taxon>Bacillati</taxon>
        <taxon>Actinomycetota</taxon>
        <taxon>Coriobacteriia</taxon>
        <taxon>Eggerthellales</taxon>
        <taxon>Eggerthellaceae</taxon>
        <taxon>Slackia</taxon>
    </lineage>
</organism>
<evidence type="ECO:0000256" key="1">
    <source>
        <dbReference type="SAM" id="MobiDB-lite"/>
    </source>
</evidence>
<evidence type="ECO:0000313" key="2">
    <source>
        <dbReference type="EMBL" id="EJZ84248.1"/>
    </source>
</evidence>
<dbReference type="InParanoid" id="K0YLU3"/>
<dbReference type="EMBL" id="ADMD01000002">
    <property type="protein sequence ID" value="EJZ84248.1"/>
    <property type="molecule type" value="Genomic_DNA"/>
</dbReference>
<feature type="region of interest" description="Disordered" evidence="1">
    <location>
        <begin position="1"/>
        <end position="71"/>
    </location>
</feature>
<comment type="caution">
    <text evidence="2">The sequence shown here is derived from an EMBL/GenBank/DDBJ whole genome shotgun (WGS) entry which is preliminary data.</text>
</comment>